<feature type="transmembrane region" description="Helical" evidence="11">
    <location>
        <begin position="117"/>
        <end position="149"/>
    </location>
</feature>
<evidence type="ECO:0000256" key="9">
    <source>
        <dbReference type="ARBA" id="ARBA00023047"/>
    </source>
</evidence>
<comment type="subcellular location">
    <subcellularLocation>
        <location evidence="11">Cell inner membrane</location>
        <topology evidence="11">Multi-pass membrane protein</topology>
    </subcellularLocation>
    <subcellularLocation>
        <location evidence="1">Cell membrane</location>
        <topology evidence="1">Multi-pass membrane protein</topology>
    </subcellularLocation>
</comment>
<dbReference type="Proteomes" id="UP000715965">
    <property type="component" value="Unassembled WGS sequence"/>
</dbReference>
<comment type="similarity">
    <text evidence="2 11">Belongs to the ABC-2 integral membrane protein family.</text>
</comment>
<evidence type="ECO:0000256" key="4">
    <source>
        <dbReference type="ARBA" id="ARBA00022475"/>
    </source>
</evidence>
<dbReference type="InterPro" id="IPR000412">
    <property type="entry name" value="ABC_2_transport"/>
</dbReference>
<organism evidence="13 14">
    <name type="scientific">Ramlibacter aquaticus</name>
    <dbReference type="NCBI Taxonomy" id="2780094"/>
    <lineage>
        <taxon>Bacteria</taxon>
        <taxon>Pseudomonadati</taxon>
        <taxon>Pseudomonadota</taxon>
        <taxon>Betaproteobacteria</taxon>
        <taxon>Burkholderiales</taxon>
        <taxon>Comamonadaceae</taxon>
        <taxon>Ramlibacter</taxon>
    </lineage>
</organism>
<proteinExistence type="inferred from homology"/>
<accession>A0ABR9SJP3</accession>
<protein>
    <recommendedName>
        <fullName evidence="11">Transport permease protein</fullName>
    </recommendedName>
</protein>
<evidence type="ECO:0000259" key="12">
    <source>
        <dbReference type="PROSITE" id="PS51012"/>
    </source>
</evidence>
<evidence type="ECO:0000256" key="8">
    <source>
        <dbReference type="ARBA" id="ARBA00022989"/>
    </source>
</evidence>
<sequence length="273" mass="30040">MRRFDPWPHAMAASMWGNAGLIRTLMAREILGRYRGSALGLLWSLFNPIFMLGVYTFVFGVVFKARWGSDSSGSPSEYALTLFVGLIAFNLFAECVNRAPGLILANANYVKKVVFPLEVLPIVNLGAALFHALVSLAVWLIFFLLLSGIPPWTALWVPATLVPLALWVLGVSWALASLGVYLRDVGQVVGLAMTSLMFLSPVFYPASALPERLRPIFELNPLTSIIEMMRQVLMAGQRPSLTQLGVQCVVAFLAASLGFAWFQKTRRGFADVL</sequence>
<keyword evidence="5" id="KW-0762">Sugar transport</keyword>
<evidence type="ECO:0000256" key="1">
    <source>
        <dbReference type="ARBA" id="ARBA00004651"/>
    </source>
</evidence>
<keyword evidence="9" id="KW-0625">Polysaccharide transport</keyword>
<evidence type="ECO:0000313" key="14">
    <source>
        <dbReference type="Proteomes" id="UP000715965"/>
    </source>
</evidence>
<dbReference type="EMBL" id="JADDOJ010000110">
    <property type="protein sequence ID" value="MBE7942568.1"/>
    <property type="molecule type" value="Genomic_DNA"/>
</dbReference>
<keyword evidence="8 11" id="KW-1133">Transmembrane helix</keyword>
<dbReference type="InterPro" id="IPR047817">
    <property type="entry name" value="ABC2_TM_bact-type"/>
</dbReference>
<feature type="transmembrane region" description="Helical" evidence="11">
    <location>
        <begin position="78"/>
        <end position="96"/>
    </location>
</feature>
<keyword evidence="10 11" id="KW-0472">Membrane</keyword>
<evidence type="ECO:0000313" key="13">
    <source>
        <dbReference type="EMBL" id="MBE7942568.1"/>
    </source>
</evidence>
<evidence type="ECO:0000256" key="5">
    <source>
        <dbReference type="ARBA" id="ARBA00022597"/>
    </source>
</evidence>
<gene>
    <name evidence="13" type="ORF">IM725_18525</name>
</gene>
<evidence type="ECO:0000256" key="3">
    <source>
        <dbReference type="ARBA" id="ARBA00022448"/>
    </source>
</evidence>
<reference evidence="13 14" key="1">
    <citation type="submission" date="2020-10" db="EMBL/GenBank/DDBJ databases">
        <title>Draft genome of Ramlibacter aquaticus LMG 30558.</title>
        <authorList>
            <person name="Props R."/>
        </authorList>
    </citation>
    <scope>NUCLEOTIDE SEQUENCE [LARGE SCALE GENOMIC DNA]</scope>
    <source>
        <strain evidence="13 14">LMG 30558</strain>
    </source>
</reference>
<feature type="transmembrane region" description="Helical" evidence="11">
    <location>
        <begin position="38"/>
        <end position="58"/>
    </location>
</feature>
<keyword evidence="3 11" id="KW-0813">Transport</keyword>
<keyword evidence="14" id="KW-1185">Reference proteome</keyword>
<keyword evidence="7" id="KW-0972">Capsule biogenesis/degradation</keyword>
<dbReference type="PIRSF" id="PIRSF006648">
    <property type="entry name" value="DrrB"/>
    <property type="match status" value="1"/>
</dbReference>
<evidence type="ECO:0000256" key="11">
    <source>
        <dbReference type="RuleBase" id="RU361157"/>
    </source>
</evidence>
<keyword evidence="4 11" id="KW-1003">Cell membrane</keyword>
<dbReference type="Pfam" id="PF01061">
    <property type="entry name" value="ABC2_membrane"/>
    <property type="match status" value="1"/>
</dbReference>
<feature type="domain" description="ABC transmembrane type-2" evidence="12">
    <location>
        <begin position="39"/>
        <end position="265"/>
    </location>
</feature>
<feature type="transmembrane region" description="Helical" evidence="11">
    <location>
        <begin position="188"/>
        <end position="206"/>
    </location>
</feature>
<evidence type="ECO:0000256" key="6">
    <source>
        <dbReference type="ARBA" id="ARBA00022692"/>
    </source>
</evidence>
<dbReference type="PANTHER" id="PTHR30413">
    <property type="entry name" value="INNER MEMBRANE TRANSPORT PERMEASE"/>
    <property type="match status" value="1"/>
</dbReference>
<feature type="transmembrane region" description="Helical" evidence="11">
    <location>
        <begin position="155"/>
        <end position="176"/>
    </location>
</feature>
<dbReference type="PRINTS" id="PR00164">
    <property type="entry name" value="ABC2TRNSPORT"/>
</dbReference>
<name>A0ABR9SJP3_9BURK</name>
<comment type="caution">
    <text evidence="13">The sequence shown here is derived from an EMBL/GenBank/DDBJ whole genome shotgun (WGS) entry which is preliminary data.</text>
</comment>
<evidence type="ECO:0000256" key="2">
    <source>
        <dbReference type="ARBA" id="ARBA00007783"/>
    </source>
</evidence>
<keyword evidence="6 11" id="KW-0812">Transmembrane</keyword>
<evidence type="ECO:0000256" key="10">
    <source>
        <dbReference type="ARBA" id="ARBA00023136"/>
    </source>
</evidence>
<evidence type="ECO:0000256" key="7">
    <source>
        <dbReference type="ARBA" id="ARBA00022903"/>
    </source>
</evidence>
<dbReference type="PANTHER" id="PTHR30413:SF10">
    <property type="entry name" value="CAPSULE POLYSACCHARIDE EXPORT INNER-MEMBRANE PROTEIN CTRC"/>
    <property type="match status" value="1"/>
</dbReference>
<dbReference type="PROSITE" id="PS51012">
    <property type="entry name" value="ABC_TM2"/>
    <property type="match status" value="1"/>
</dbReference>
<dbReference type="InterPro" id="IPR013525">
    <property type="entry name" value="ABC2_TM"/>
</dbReference>
<feature type="transmembrane region" description="Helical" evidence="11">
    <location>
        <begin position="244"/>
        <end position="262"/>
    </location>
</feature>